<name>A0ACB8VFY8_9TELE</name>
<reference evidence="1" key="1">
    <citation type="submission" date="2022-04" db="EMBL/GenBank/DDBJ databases">
        <title>Jade perch genome.</title>
        <authorList>
            <person name="Chao B."/>
        </authorList>
    </citation>
    <scope>NUCLEOTIDE SEQUENCE</scope>
    <source>
        <strain evidence="1">CB-2022</strain>
    </source>
</reference>
<dbReference type="EMBL" id="CM041552">
    <property type="protein sequence ID" value="KAI3354590.1"/>
    <property type="molecule type" value="Genomic_DNA"/>
</dbReference>
<dbReference type="Proteomes" id="UP000831701">
    <property type="component" value="Chromosome 22"/>
</dbReference>
<sequence>MDLNVLLVPLHKVMLDCDLFQGEAELAVRLALPDSGSFCDPGKQFGGGSGCTPRVYWLKKNWHQPQNKMKYWYDRRAERCVFSP</sequence>
<feature type="non-terminal residue" evidence="1">
    <location>
        <position position="84"/>
    </location>
</feature>
<proteinExistence type="predicted"/>
<comment type="caution">
    <text evidence="1">The sequence shown here is derived from an EMBL/GenBank/DDBJ whole genome shotgun (WGS) entry which is preliminary data.</text>
</comment>
<evidence type="ECO:0000313" key="2">
    <source>
        <dbReference type="Proteomes" id="UP000831701"/>
    </source>
</evidence>
<protein>
    <submittedName>
        <fullName evidence="1">Uncharacterized protein</fullName>
    </submittedName>
</protein>
<keyword evidence="2" id="KW-1185">Reference proteome</keyword>
<accession>A0ACB8VFY8</accession>
<gene>
    <name evidence="1" type="ORF">L3Q82_019095</name>
</gene>
<evidence type="ECO:0000313" key="1">
    <source>
        <dbReference type="EMBL" id="KAI3354590.1"/>
    </source>
</evidence>
<organism evidence="1 2">
    <name type="scientific">Scortum barcoo</name>
    <name type="common">barcoo grunter</name>
    <dbReference type="NCBI Taxonomy" id="214431"/>
    <lineage>
        <taxon>Eukaryota</taxon>
        <taxon>Metazoa</taxon>
        <taxon>Chordata</taxon>
        <taxon>Craniata</taxon>
        <taxon>Vertebrata</taxon>
        <taxon>Euteleostomi</taxon>
        <taxon>Actinopterygii</taxon>
        <taxon>Neopterygii</taxon>
        <taxon>Teleostei</taxon>
        <taxon>Neoteleostei</taxon>
        <taxon>Acanthomorphata</taxon>
        <taxon>Eupercaria</taxon>
        <taxon>Centrarchiformes</taxon>
        <taxon>Terapontoidei</taxon>
        <taxon>Terapontidae</taxon>
        <taxon>Scortum</taxon>
    </lineage>
</organism>